<evidence type="ECO:0000313" key="1">
    <source>
        <dbReference type="EMBL" id="TFJ87840.1"/>
    </source>
</evidence>
<dbReference type="EMBL" id="SDOX01000005">
    <property type="protein sequence ID" value="TFJ87840.1"/>
    <property type="molecule type" value="Genomic_DNA"/>
</dbReference>
<dbReference type="Proteomes" id="UP000355283">
    <property type="component" value="Unassembled WGS sequence"/>
</dbReference>
<proteinExistence type="predicted"/>
<gene>
    <name evidence="1" type="ORF">NSK_001187</name>
</gene>
<evidence type="ECO:0008006" key="3">
    <source>
        <dbReference type="Google" id="ProtNLM"/>
    </source>
</evidence>
<dbReference type="OrthoDB" id="37975at2759"/>
<comment type="caution">
    <text evidence="1">The sequence shown here is derived from an EMBL/GenBank/DDBJ whole genome shotgun (WGS) entry which is preliminary data.</text>
</comment>
<name>A0A4D9D8T3_9STRA</name>
<organism evidence="1 2">
    <name type="scientific">Nannochloropsis salina CCMP1776</name>
    <dbReference type="NCBI Taxonomy" id="1027361"/>
    <lineage>
        <taxon>Eukaryota</taxon>
        <taxon>Sar</taxon>
        <taxon>Stramenopiles</taxon>
        <taxon>Ochrophyta</taxon>
        <taxon>Eustigmatophyceae</taxon>
        <taxon>Eustigmatales</taxon>
        <taxon>Monodopsidaceae</taxon>
        <taxon>Microchloropsis</taxon>
        <taxon>Microchloropsis salina</taxon>
    </lineage>
</organism>
<sequence length="319" mass="35069">MLTRAVHLFEKHFGGRIQDLIRQKPIITATNLKREHLEELLAHRACCVHIQGFYPPEAAKGIAQRLTRDPSRQLEWLVSNPQKGLESSDVRTIGSQPYNMVASLRDKKAEKAYFDGALACMRELREGISSRDAGLAGEGGAEHASTLPVLGPLDKLRLELDEIFPQGATVTKHPKDGRPFVAGLARVMQGPTRHLEGFIHCDDIHPLSPDEGLFSANLYLQLPGTGGGELLIYDLEVRSRFEFYQNASTLALLTTAGEAGQDILRARLPKPKMIKPAAGDLILICAQRPHAVAGFPLGTRVSIQSFISHKKGKPLQLDN</sequence>
<protein>
    <recommendedName>
        <fullName evidence="3">Prolyl 4-hydroxylase alpha subunit Fe(2+) 2OG dioxygenase domain-containing protein</fullName>
    </recommendedName>
</protein>
<accession>A0A4D9D8T3</accession>
<evidence type="ECO:0000313" key="2">
    <source>
        <dbReference type="Proteomes" id="UP000355283"/>
    </source>
</evidence>
<keyword evidence="2" id="KW-1185">Reference proteome</keyword>
<dbReference type="AlphaFoldDB" id="A0A4D9D8T3"/>
<reference evidence="1 2" key="1">
    <citation type="submission" date="2019-01" db="EMBL/GenBank/DDBJ databases">
        <title>Nuclear Genome Assembly of the Microalgal Biofuel strain Nannochloropsis salina CCMP1776.</title>
        <authorList>
            <person name="Hovde B."/>
        </authorList>
    </citation>
    <scope>NUCLEOTIDE SEQUENCE [LARGE SCALE GENOMIC DNA]</scope>
    <source>
        <strain evidence="1 2">CCMP1776</strain>
    </source>
</reference>